<keyword evidence="3" id="KW-1185">Reference proteome</keyword>
<dbReference type="PROSITE" id="PS50097">
    <property type="entry name" value="BTB"/>
    <property type="match status" value="1"/>
</dbReference>
<evidence type="ECO:0000313" key="2">
    <source>
        <dbReference type="EMBL" id="KAK3941396.1"/>
    </source>
</evidence>
<evidence type="ECO:0000313" key="3">
    <source>
        <dbReference type="Proteomes" id="UP001303473"/>
    </source>
</evidence>
<dbReference type="Gene3D" id="3.30.710.10">
    <property type="entry name" value="Potassium Channel Kv1.1, Chain A"/>
    <property type="match status" value="1"/>
</dbReference>
<dbReference type="CDD" id="cd18186">
    <property type="entry name" value="BTB_POZ_ZBTB_KLHL-like"/>
    <property type="match status" value="1"/>
</dbReference>
<dbReference type="SUPFAM" id="SSF54695">
    <property type="entry name" value="POZ domain"/>
    <property type="match status" value="1"/>
</dbReference>
<evidence type="ECO:0000259" key="1">
    <source>
        <dbReference type="PROSITE" id="PS50097"/>
    </source>
</evidence>
<dbReference type="Proteomes" id="UP001303473">
    <property type="component" value="Unassembled WGS sequence"/>
</dbReference>
<dbReference type="PANTHER" id="PTHR47843">
    <property type="entry name" value="BTB DOMAIN-CONTAINING PROTEIN-RELATED"/>
    <property type="match status" value="1"/>
</dbReference>
<feature type="domain" description="BTB" evidence="1">
    <location>
        <begin position="23"/>
        <end position="82"/>
    </location>
</feature>
<organism evidence="2 3">
    <name type="scientific">Diplogelasinospora grovesii</name>
    <dbReference type="NCBI Taxonomy" id="303347"/>
    <lineage>
        <taxon>Eukaryota</taxon>
        <taxon>Fungi</taxon>
        <taxon>Dikarya</taxon>
        <taxon>Ascomycota</taxon>
        <taxon>Pezizomycotina</taxon>
        <taxon>Sordariomycetes</taxon>
        <taxon>Sordariomycetidae</taxon>
        <taxon>Sordariales</taxon>
        <taxon>Diplogelasinosporaceae</taxon>
        <taxon>Diplogelasinospora</taxon>
    </lineage>
</organism>
<dbReference type="Pfam" id="PF00651">
    <property type="entry name" value="BTB"/>
    <property type="match status" value="1"/>
</dbReference>
<dbReference type="PANTHER" id="PTHR47843:SF5">
    <property type="entry name" value="BTB_POZ DOMAIN PROTEIN"/>
    <property type="match status" value="1"/>
</dbReference>
<dbReference type="InterPro" id="IPR000210">
    <property type="entry name" value="BTB/POZ_dom"/>
</dbReference>
<dbReference type="AlphaFoldDB" id="A0AAN6NA03"/>
<name>A0AAN6NA03_9PEZI</name>
<protein>
    <recommendedName>
        <fullName evidence="1">BTB domain-containing protein</fullName>
    </recommendedName>
</protein>
<reference evidence="3" key="1">
    <citation type="journal article" date="2023" name="Mol. Phylogenet. Evol.">
        <title>Genome-scale phylogeny and comparative genomics of the fungal order Sordariales.</title>
        <authorList>
            <person name="Hensen N."/>
            <person name="Bonometti L."/>
            <person name="Westerberg I."/>
            <person name="Brannstrom I.O."/>
            <person name="Guillou S."/>
            <person name="Cros-Aarteil S."/>
            <person name="Calhoun S."/>
            <person name="Haridas S."/>
            <person name="Kuo A."/>
            <person name="Mondo S."/>
            <person name="Pangilinan J."/>
            <person name="Riley R."/>
            <person name="LaButti K."/>
            <person name="Andreopoulos B."/>
            <person name="Lipzen A."/>
            <person name="Chen C."/>
            <person name="Yan M."/>
            <person name="Daum C."/>
            <person name="Ng V."/>
            <person name="Clum A."/>
            <person name="Steindorff A."/>
            <person name="Ohm R.A."/>
            <person name="Martin F."/>
            <person name="Silar P."/>
            <person name="Natvig D.O."/>
            <person name="Lalanne C."/>
            <person name="Gautier V."/>
            <person name="Ament-Velasquez S.L."/>
            <person name="Kruys A."/>
            <person name="Hutchinson M.I."/>
            <person name="Powell A.J."/>
            <person name="Barry K."/>
            <person name="Miller A.N."/>
            <person name="Grigoriev I.V."/>
            <person name="Debuchy R."/>
            <person name="Gladieux P."/>
            <person name="Hiltunen Thoren M."/>
            <person name="Johannesson H."/>
        </authorList>
    </citation>
    <scope>NUCLEOTIDE SEQUENCE [LARGE SCALE GENOMIC DNA]</scope>
    <source>
        <strain evidence="3">CBS 340.73</strain>
    </source>
</reference>
<comment type="caution">
    <text evidence="2">The sequence shown here is derived from an EMBL/GenBank/DDBJ whole genome shotgun (WGS) entry which is preliminary data.</text>
</comment>
<proteinExistence type="predicted"/>
<dbReference type="EMBL" id="MU853783">
    <property type="protein sequence ID" value="KAK3941396.1"/>
    <property type="molecule type" value="Genomic_DNA"/>
</dbReference>
<accession>A0AAN6NA03</accession>
<gene>
    <name evidence="2" type="ORF">QBC46DRAFT_448661</name>
</gene>
<dbReference type="InterPro" id="IPR011333">
    <property type="entry name" value="SKP1/BTB/POZ_sf"/>
</dbReference>
<sequence>MEDQPRDEINDTVRQLFRTSAYSDFRITCGGYEFNVHKAVICPRSQFFAKACDGPFKEASTGVVALDGDDPLAVAMMVQYFYLLNYTAVVDNSPLQPFCGSSSQHTDDGERVITRGAKRRRTEVTTIAESTATAESKAFSDVMRTVLLAWPKEMGSLTLHAKVYSLAEKYDIPRLKKLSLLRFERRARSDWMKHNFLQAVQEVYTSTVDTDRPMRDIVVKVISEHPSLLDKEEVQEQIKNLDLCFDLMMGFRKALTARTVEQTPPTCTCTNCRTDRAAQKRPR</sequence>